<dbReference type="InterPro" id="IPR017853">
    <property type="entry name" value="GH"/>
</dbReference>
<keyword evidence="2 5" id="KW-0378">Hydrolase</keyword>
<dbReference type="KEGG" id="rcu:8270581"/>
<dbReference type="GO" id="GO:0008422">
    <property type="term" value="F:beta-glucosidase activity"/>
    <property type="evidence" value="ECO:0000318"/>
    <property type="project" value="GO_Central"/>
</dbReference>
<organism evidence="7 8">
    <name type="scientific">Ricinus communis</name>
    <name type="common">Castor bean</name>
    <dbReference type="NCBI Taxonomy" id="3988"/>
    <lineage>
        <taxon>Eukaryota</taxon>
        <taxon>Viridiplantae</taxon>
        <taxon>Streptophyta</taxon>
        <taxon>Embryophyta</taxon>
        <taxon>Tracheophyta</taxon>
        <taxon>Spermatophyta</taxon>
        <taxon>Magnoliopsida</taxon>
        <taxon>eudicotyledons</taxon>
        <taxon>Gunneridae</taxon>
        <taxon>Pentapetalae</taxon>
        <taxon>rosids</taxon>
        <taxon>fabids</taxon>
        <taxon>Malpighiales</taxon>
        <taxon>Euphorbiaceae</taxon>
        <taxon>Acalyphoideae</taxon>
        <taxon>Acalypheae</taxon>
        <taxon>Ricinus</taxon>
    </lineage>
</organism>
<evidence type="ECO:0000256" key="6">
    <source>
        <dbReference type="SAM" id="SignalP"/>
    </source>
</evidence>
<feature type="chain" id="PRO_5002888910" evidence="6">
    <location>
        <begin position="24"/>
        <end position="519"/>
    </location>
</feature>
<dbReference type="PANTHER" id="PTHR10353:SF262">
    <property type="entry name" value="BETA-GLUCOSIDASE"/>
    <property type="match status" value="1"/>
</dbReference>
<dbReference type="EMBL" id="EQ973862">
    <property type="protein sequence ID" value="EEF41733.1"/>
    <property type="molecule type" value="Genomic_DNA"/>
</dbReference>
<keyword evidence="8" id="KW-1185">Reference proteome</keyword>
<evidence type="ECO:0000256" key="4">
    <source>
        <dbReference type="RuleBase" id="RU003690"/>
    </source>
</evidence>
<accession>B9S3R8</accession>
<evidence type="ECO:0000256" key="3">
    <source>
        <dbReference type="PROSITE-ProRule" id="PRU10055"/>
    </source>
</evidence>
<evidence type="ECO:0000256" key="5">
    <source>
        <dbReference type="RuleBase" id="RU004468"/>
    </source>
</evidence>
<dbReference type="OMA" id="KHWATIN"/>
<evidence type="ECO:0000313" key="8">
    <source>
        <dbReference type="Proteomes" id="UP000008311"/>
    </source>
</evidence>
<dbReference type="InterPro" id="IPR018120">
    <property type="entry name" value="Glyco_hydro_1_AS"/>
</dbReference>
<evidence type="ECO:0000313" key="7">
    <source>
        <dbReference type="EMBL" id="EEF41733.1"/>
    </source>
</evidence>
<dbReference type="InParanoid" id="B9S3R8"/>
<dbReference type="FunCoup" id="B9S3R8">
    <property type="interactions" value="256"/>
</dbReference>
<dbReference type="PRINTS" id="PR00131">
    <property type="entry name" value="GLHYDRLASE1"/>
</dbReference>
<dbReference type="PANTHER" id="PTHR10353">
    <property type="entry name" value="GLYCOSYL HYDROLASE"/>
    <property type="match status" value="1"/>
</dbReference>
<dbReference type="SUPFAM" id="SSF51445">
    <property type="entry name" value="(Trans)glycosidases"/>
    <property type="match status" value="1"/>
</dbReference>
<feature type="signal peptide" evidence="6">
    <location>
        <begin position="1"/>
        <end position="23"/>
    </location>
</feature>
<proteinExistence type="inferred from homology"/>
<dbReference type="FunFam" id="3.20.20.80:FF:000022">
    <property type="entry name" value="Beta-glucosidase 11"/>
    <property type="match status" value="1"/>
</dbReference>
<keyword evidence="5 7" id="KW-0326">Glycosidase</keyword>
<dbReference type="InterPro" id="IPR001360">
    <property type="entry name" value="Glyco_hydro_1"/>
</dbReference>
<sequence>MIVQLCLFLCLFNLAYFWDQVGGQKAFQSATALTRSSFPDGFIFGAGSSAYQYEGAAALDGRAPSIWDTFTREHPEKIRDHSNGNVAEDFYHLYGKDIPLMKDIGLDSYRLSISWPRVLPGGRISRGVNWEGVKFYNYLIDELLSNGIQPFVTIFHWDVPQALEDEYNGLLSPNIVNDYYDYVDFCFKEFGDRVKHWVTVNEPNLMSIYGYAYGVNAPGRCSDYIGNCTQGDSATEPYIVVHHLILCHSTAVRLYREKYQATQGGIIGITVFTAWIVPKYQDAACKKAASRACDFLFGWIMHPITYGDYPETMKYLVGNRLPGFTEAEAELVKGSYDFIGINYYTAVYADDLTSYSSVNLSYTTDSRVNETSEKNGIPIGQPTDVSWLYIYPEGIDELLLYLNRKYNHPVIYITENGMGDKSSLSLADALQDRLRIKFHHLHLSYILNAIKEGVNVRGYYIWSFLDDFEWDLGYTFRFGITYIDYTNGLQRYLKRSALWFKKFLQNENRITESSLLNVE</sequence>
<dbReference type="PROSITE" id="PS00653">
    <property type="entry name" value="GLYCOSYL_HYDROL_F1_2"/>
    <property type="match status" value="1"/>
</dbReference>
<feature type="active site" description="Nucleophile" evidence="3">
    <location>
        <position position="415"/>
    </location>
</feature>
<evidence type="ECO:0000256" key="2">
    <source>
        <dbReference type="ARBA" id="ARBA00022801"/>
    </source>
</evidence>
<gene>
    <name evidence="7" type="ORF">RCOM_0827440</name>
</gene>
<keyword evidence="6" id="KW-0732">Signal</keyword>
<dbReference type="Proteomes" id="UP000008311">
    <property type="component" value="Unassembled WGS sequence"/>
</dbReference>
<dbReference type="Pfam" id="PF00232">
    <property type="entry name" value="Glyco_hydro_1"/>
    <property type="match status" value="1"/>
</dbReference>
<dbReference type="GO" id="GO:0005975">
    <property type="term" value="P:carbohydrate metabolic process"/>
    <property type="evidence" value="ECO:0007669"/>
    <property type="project" value="InterPro"/>
</dbReference>
<dbReference type="STRING" id="3988.B9S3R8"/>
<evidence type="ECO:0000256" key="1">
    <source>
        <dbReference type="ARBA" id="ARBA00010838"/>
    </source>
</evidence>
<dbReference type="AlphaFoldDB" id="B9S3R8"/>
<dbReference type="Gene3D" id="3.20.20.80">
    <property type="entry name" value="Glycosidases"/>
    <property type="match status" value="1"/>
</dbReference>
<dbReference type="InterPro" id="IPR033132">
    <property type="entry name" value="GH_1_N_CS"/>
</dbReference>
<protein>
    <submittedName>
        <fullName evidence="7">Beta-glucosidase, putative</fullName>
        <ecNumber evidence="7">3.2.1.21</ecNumber>
    </submittedName>
</protein>
<dbReference type="PROSITE" id="PS00572">
    <property type="entry name" value="GLYCOSYL_HYDROL_F1_1"/>
    <property type="match status" value="1"/>
</dbReference>
<dbReference type="eggNOG" id="KOG0626">
    <property type="taxonomic scope" value="Eukaryota"/>
</dbReference>
<dbReference type="OrthoDB" id="65569at2759"/>
<name>B9S3R8_RICCO</name>
<reference evidence="8" key="1">
    <citation type="journal article" date="2010" name="Nat. Biotechnol.">
        <title>Draft genome sequence of the oilseed species Ricinus communis.</title>
        <authorList>
            <person name="Chan A.P."/>
            <person name="Crabtree J."/>
            <person name="Zhao Q."/>
            <person name="Lorenzi H."/>
            <person name="Orvis J."/>
            <person name="Puiu D."/>
            <person name="Melake-Berhan A."/>
            <person name="Jones K.M."/>
            <person name="Redman J."/>
            <person name="Chen G."/>
            <person name="Cahoon E.B."/>
            <person name="Gedil M."/>
            <person name="Stanke M."/>
            <person name="Haas B.J."/>
            <person name="Wortman J.R."/>
            <person name="Fraser-Liggett C.M."/>
            <person name="Ravel J."/>
            <person name="Rabinowicz P.D."/>
        </authorList>
    </citation>
    <scope>NUCLEOTIDE SEQUENCE [LARGE SCALE GENOMIC DNA]</scope>
    <source>
        <strain evidence="8">cv. Hale</strain>
    </source>
</reference>
<comment type="similarity">
    <text evidence="1 4">Belongs to the glycosyl hydrolase 1 family.</text>
</comment>
<dbReference type="EC" id="3.2.1.21" evidence="7"/>